<dbReference type="EMBL" id="VKHT01001253">
    <property type="protein sequence ID" value="MBB0246965.1"/>
    <property type="molecule type" value="Genomic_DNA"/>
</dbReference>
<evidence type="ECO:0000256" key="6">
    <source>
        <dbReference type="SAM" id="MobiDB-lite"/>
    </source>
</evidence>
<comment type="similarity">
    <text evidence="1">Belongs to the sigma-70 factor family. ECF subfamily.</text>
</comment>
<dbReference type="GO" id="GO:0016987">
    <property type="term" value="F:sigma factor activity"/>
    <property type="evidence" value="ECO:0007669"/>
    <property type="project" value="UniProtKB-KW"/>
</dbReference>
<dbReference type="InterPro" id="IPR007627">
    <property type="entry name" value="RNA_pol_sigma70_r2"/>
</dbReference>
<dbReference type="Pfam" id="PF04545">
    <property type="entry name" value="Sigma70_r4"/>
    <property type="match status" value="1"/>
</dbReference>
<dbReference type="InterPro" id="IPR036388">
    <property type="entry name" value="WH-like_DNA-bd_sf"/>
</dbReference>
<keyword evidence="5" id="KW-0804">Transcription</keyword>
<dbReference type="InterPro" id="IPR013325">
    <property type="entry name" value="RNA_pol_sigma_r2"/>
</dbReference>
<keyword evidence="2" id="KW-0805">Transcription regulation</keyword>
<dbReference type="InterPro" id="IPR014325">
    <property type="entry name" value="RNA_pol_sigma-E_actinobac"/>
</dbReference>
<dbReference type="GO" id="GO:0006352">
    <property type="term" value="P:DNA-templated transcription initiation"/>
    <property type="evidence" value="ECO:0007669"/>
    <property type="project" value="InterPro"/>
</dbReference>
<dbReference type="Proteomes" id="UP000538929">
    <property type="component" value="Unassembled WGS sequence"/>
</dbReference>
<dbReference type="PANTHER" id="PTHR43133">
    <property type="entry name" value="RNA POLYMERASE ECF-TYPE SIGMA FACTO"/>
    <property type="match status" value="1"/>
</dbReference>
<dbReference type="Gene3D" id="1.10.1740.10">
    <property type="match status" value="1"/>
</dbReference>
<dbReference type="NCBIfam" id="TIGR02937">
    <property type="entry name" value="sigma70-ECF"/>
    <property type="match status" value="1"/>
</dbReference>
<comment type="caution">
    <text evidence="9">The sequence shown here is derived from an EMBL/GenBank/DDBJ whole genome shotgun (WGS) entry which is preliminary data.</text>
</comment>
<evidence type="ECO:0000256" key="2">
    <source>
        <dbReference type="ARBA" id="ARBA00023015"/>
    </source>
</evidence>
<keyword evidence="4" id="KW-0238">DNA-binding</keyword>
<feature type="compositionally biased region" description="Basic and acidic residues" evidence="6">
    <location>
        <begin position="79"/>
        <end position="94"/>
    </location>
</feature>
<name>A0A7W3TI01_9ACTN</name>
<proteinExistence type="inferred from homology"/>
<dbReference type="Pfam" id="PF04542">
    <property type="entry name" value="Sigma70_r2"/>
    <property type="match status" value="1"/>
</dbReference>
<evidence type="ECO:0000256" key="5">
    <source>
        <dbReference type="ARBA" id="ARBA00023163"/>
    </source>
</evidence>
<dbReference type="PANTHER" id="PTHR43133:SF50">
    <property type="entry name" value="ECF RNA POLYMERASE SIGMA FACTOR SIGM"/>
    <property type="match status" value="1"/>
</dbReference>
<keyword evidence="3" id="KW-0731">Sigma factor</keyword>
<evidence type="ECO:0000313" key="9">
    <source>
        <dbReference type="EMBL" id="MBB0246965.1"/>
    </source>
</evidence>
<evidence type="ECO:0000313" key="10">
    <source>
        <dbReference type="Proteomes" id="UP000538929"/>
    </source>
</evidence>
<dbReference type="SUPFAM" id="SSF88946">
    <property type="entry name" value="Sigma2 domain of RNA polymerase sigma factors"/>
    <property type="match status" value="1"/>
</dbReference>
<evidence type="ECO:0000259" key="8">
    <source>
        <dbReference type="Pfam" id="PF04545"/>
    </source>
</evidence>
<gene>
    <name evidence="9" type="ORF">FNQ90_23280</name>
</gene>
<keyword evidence="10" id="KW-1185">Reference proteome</keyword>
<sequence>MRQRDRESYHEFIRMRSGPLYRSACLLTGGDTHLAEDLVQETLGRMYSAWSRRSCIENPVGYAQKVLIRAHLTHRRRRSSGERPMDGLPDHGAEGEDTPLRVTLLAALARLTPEDRAVLVLRFWEDLSVERTAEVMRTTPSAVRSRSGRALTRLRTVLGARDITELTA</sequence>
<evidence type="ECO:0000256" key="3">
    <source>
        <dbReference type="ARBA" id="ARBA00023082"/>
    </source>
</evidence>
<accession>A0A7W3TI01</accession>
<dbReference type="InterPro" id="IPR014284">
    <property type="entry name" value="RNA_pol_sigma-70_dom"/>
</dbReference>
<evidence type="ECO:0000259" key="7">
    <source>
        <dbReference type="Pfam" id="PF04542"/>
    </source>
</evidence>
<dbReference type="GO" id="GO:0003677">
    <property type="term" value="F:DNA binding"/>
    <property type="evidence" value="ECO:0007669"/>
    <property type="project" value="UniProtKB-KW"/>
</dbReference>
<dbReference type="SUPFAM" id="SSF88659">
    <property type="entry name" value="Sigma3 and sigma4 domains of RNA polymerase sigma factors"/>
    <property type="match status" value="1"/>
</dbReference>
<dbReference type="Gene3D" id="1.10.10.10">
    <property type="entry name" value="Winged helix-like DNA-binding domain superfamily/Winged helix DNA-binding domain"/>
    <property type="match status" value="1"/>
</dbReference>
<dbReference type="NCBIfam" id="TIGR02983">
    <property type="entry name" value="SigE-fam_strep"/>
    <property type="match status" value="1"/>
</dbReference>
<dbReference type="CDD" id="cd06171">
    <property type="entry name" value="Sigma70_r4"/>
    <property type="match status" value="1"/>
</dbReference>
<protein>
    <submittedName>
        <fullName evidence="9">SigE family RNA polymerase sigma factor</fullName>
    </submittedName>
</protein>
<dbReference type="InterPro" id="IPR039425">
    <property type="entry name" value="RNA_pol_sigma-70-like"/>
</dbReference>
<reference evidence="10" key="1">
    <citation type="submission" date="2019-10" db="EMBL/GenBank/DDBJ databases">
        <title>Streptomyces sp. nov., a novel actinobacterium isolated from alkaline environment.</title>
        <authorList>
            <person name="Golinska P."/>
        </authorList>
    </citation>
    <scope>NUCLEOTIDE SEQUENCE [LARGE SCALE GENOMIC DNA]</scope>
    <source>
        <strain evidence="10">DSM 42118</strain>
    </source>
</reference>
<dbReference type="AlphaFoldDB" id="A0A7W3TI01"/>
<organism evidence="9 10">
    <name type="scientific">Streptomyces alkaliphilus</name>
    <dbReference type="NCBI Taxonomy" id="1472722"/>
    <lineage>
        <taxon>Bacteria</taxon>
        <taxon>Bacillati</taxon>
        <taxon>Actinomycetota</taxon>
        <taxon>Actinomycetes</taxon>
        <taxon>Kitasatosporales</taxon>
        <taxon>Streptomycetaceae</taxon>
        <taxon>Streptomyces</taxon>
    </lineage>
</organism>
<evidence type="ECO:0000256" key="1">
    <source>
        <dbReference type="ARBA" id="ARBA00010641"/>
    </source>
</evidence>
<dbReference type="InterPro" id="IPR013324">
    <property type="entry name" value="RNA_pol_sigma_r3/r4-like"/>
</dbReference>
<feature type="region of interest" description="Disordered" evidence="6">
    <location>
        <begin position="74"/>
        <end position="94"/>
    </location>
</feature>
<dbReference type="InterPro" id="IPR007630">
    <property type="entry name" value="RNA_pol_sigma70_r4"/>
</dbReference>
<feature type="domain" description="RNA polymerase sigma-70 region 2" evidence="7">
    <location>
        <begin position="18"/>
        <end position="79"/>
    </location>
</feature>
<dbReference type="RefSeq" id="WP_182608226.1">
    <property type="nucleotide sequence ID" value="NZ_VKHT01001253.1"/>
</dbReference>
<evidence type="ECO:0000256" key="4">
    <source>
        <dbReference type="ARBA" id="ARBA00023125"/>
    </source>
</evidence>
<feature type="domain" description="RNA polymerase sigma-70 region 4" evidence="8">
    <location>
        <begin position="107"/>
        <end position="155"/>
    </location>
</feature>